<evidence type="ECO:0000313" key="2">
    <source>
        <dbReference type="EMBL" id="EYU31571.1"/>
    </source>
</evidence>
<dbReference type="KEGG" id="egt:105964446"/>
<sequence>MQSLPPPPQFRTLLRHMQPQHRPTEAAAAHHPAANLRHTPQPGGSPHHHTPTPSHHTPTPSHHTPSTPTPTTPIHTPTPSVTPPITPGITIPSPPFAFDPNSPPFNCTYWKNHPTIVWGLVGWWGTVGNAFGVTGTIPGFGAHLNPLEALTNTRTDGFGELCRQGTAALLNCLAHTKFPLTAAQVRSSFVAALGSDKAAAAQAQIFKLANEGST</sequence>
<dbReference type="InterPro" id="IPR039923">
    <property type="entry name" value="Protodermal_1"/>
</dbReference>
<dbReference type="Proteomes" id="UP000030748">
    <property type="component" value="Unassembled WGS sequence"/>
</dbReference>
<dbReference type="PANTHER" id="PTHR33210">
    <property type="entry name" value="PROTODERMAL FACTOR 1"/>
    <property type="match status" value="1"/>
</dbReference>
<organism evidence="2 3">
    <name type="scientific">Erythranthe guttata</name>
    <name type="common">Yellow monkey flower</name>
    <name type="synonym">Mimulus guttatus</name>
    <dbReference type="NCBI Taxonomy" id="4155"/>
    <lineage>
        <taxon>Eukaryota</taxon>
        <taxon>Viridiplantae</taxon>
        <taxon>Streptophyta</taxon>
        <taxon>Embryophyta</taxon>
        <taxon>Tracheophyta</taxon>
        <taxon>Spermatophyta</taxon>
        <taxon>Magnoliopsida</taxon>
        <taxon>eudicotyledons</taxon>
        <taxon>Gunneridae</taxon>
        <taxon>Pentapetalae</taxon>
        <taxon>asterids</taxon>
        <taxon>lamiids</taxon>
        <taxon>Lamiales</taxon>
        <taxon>Phrymaceae</taxon>
        <taxon>Erythranthe</taxon>
    </lineage>
</organism>
<reference evidence="2 3" key="1">
    <citation type="journal article" date="2013" name="Proc. Natl. Acad. Sci. U.S.A.">
        <title>Fine-scale variation in meiotic recombination in Mimulus inferred from population shotgun sequencing.</title>
        <authorList>
            <person name="Hellsten U."/>
            <person name="Wright K.M."/>
            <person name="Jenkins J."/>
            <person name="Shu S."/>
            <person name="Yuan Y."/>
            <person name="Wessler S.R."/>
            <person name="Schmutz J."/>
            <person name="Willis J.H."/>
            <person name="Rokhsar D.S."/>
        </authorList>
    </citation>
    <scope>NUCLEOTIDE SEQUENCE [LARGE SCALE GENOMIC DNA]</scope>
    <source>
        <strain evidence="3">cv. DUN x IM62</strain>
    </source>
</reference>
<protein>
    <submittedName>
        <fullName evidence="2">Uncharacterized protein</fullName>
    </submittedName>
</protein>
<dbReference type="EMBL" id="KI630949">
    <property type="protein sequence ID" value="EYU31571.1"/>
    <property type="molecule type" value="Genomic_DNA"/>
</dbReference>
<gene>
    <name evidence="2" type="ORF">MIMGU_mgv1a013646mg</name>
</gene>
<dbReference type="OMA" id="KANEYHY"/>
<dbReference type="PANTHER" id="PTHR33210:SF18">
    <property type="entry name" value="PROTODERMAL FACTOR 1"/>
    <property type="match status" value="1"/>
</dbReference>
<dbReference type="AlphaFoldDB" id="A0A022QUJ7"/>
<feature type="compositionally biased region" description="Pro residues" evidence="1">
    <location>
        <begin position="80"/>
        <end position="95"/>
    </location>
</feature>
<dbReference type="OrthoDB" id="696797at2759"/>
<feature type="region of interest" description="Disordered" evidence="1">
    <location>
        <begin position="19"/>
        <end position="95"/>
    </location>
</feature>
<feature type="compositionally biased region" description="Low complexity" evidence="1">
    <location>
        <begin position="26"/>
        <end position="66"/>
    </location>
</feature>
<keyword evidence="3" id="KW-1185">Reference proteome</keyword>
<dbReference type="STRING" id="4155.A0A022QUJ7"/>
<dbReference type="eggNOG" id="ENOG502QVEX">
    <property type="taxonomic scope" value="Eukaryota"/>
</dbReference>
<name>A0A022QUJ7_ERYGU</name>
<evidence type="ECO:0000256" key="1">
    <source>
        <dbReference type="SAM" id="MobiDB-lite"/>
    </source>
</evidence>
<proteinExistence type="predicted"/>
<accession>A0A022QUJ7</accession>
<evidence type="ECO:0000313" key="3">
    <source>
        <dbReference type="Proteomes" id="UP000030748"/>
    </source>
</evidence>